<dbReference type="Proteomes" id="UP000749559">
    <property type="component" value="Unassembled WGS sequence"/>
</dbReference>
<protein>
    <submittedName>
        <fullName evidence="2">Uncharacterized protein</fullName>
    </submittedName>
</protein>
<keyword evidence="3" id="KW-1185">Reference proteome</keyword>
<feature type="compositionally biased region" description="Polar residues" evidence="1">
    <location>
        <begin position="193"/>
        <end position="207"/>
    </location>
</feature>
<accession>A0A8J1TK88</accession>
<sequence>MGSTNAMLTQLIQDAVLKLCTQNVVFNKSLEIDGIICVSPGDEAKEIVVKMHRTIMKPNPVQETFNNASDWSSNMYSNSRSPRQPQDPPPFRQRPPIQQQRLPKVRNNIENTMSTPDQNTSTTFNTSHQATGVPSATLDTPGGVVGTSENVPCIKEEPAFTSSPKSLKRSISGSEDQDAPDHSADKQRKLEQNTDTTDNQNMENINIKQEKEEPITIELGDDDDEEEDGGG</sequence>
<feature type="compositionally biased region" description="Polar residues" evidence="1">
    <location>
        <begin position="108"/>
        <end position="138"/>
    </location>
</feature>
<evidence type="ECO:0000256" key="1">
    <source>
        <dbReference type="SAM" id="MobiDB-lite"/>
    </source>
</evidence>
<feature type="region of interest" description="Disordered" evidence="1">
    <location>
        <begin position="60"/>
        <end position="231"/>
    </location>
</feature>
<reference evidence="2" key="1">
    <citation type="submission" date="2022-03" db="EMBL/GenBank/DDBJ databases">
        <authorList>
            <person name="Martin C."/>
        </authorList>
    </citation>
    <scope>NUCLEOTIDE SEQUENCE</scope>
</reference>
<feature type="compositionally biased region" description="Acidic residues" evidence="1">
    <location>
        <begin position="219"/>
        <end position="231"/>
    </location>
</feature>
<evidence type="ECO:0000313" key="3">
    <source>
        <dbReference type="Proteomes" id="UP000749559"/>
    </source>
</evidence>
<name>A0A8J1TK88_OWEFU</name>
<dbReference type="OrthoDB" id="6327333at2759"/>
<gene>
    <name evidence="2" type="ORF">OFUS_LOCUS5274</name>
</gene>
<feature type="compositionally biased region" description="Polar residues" evidence="1">
    <location>
        <begin position="61"/>
        <end position="79"/>
    </location>
</feature>
<feature type="compositionally biased region" description="Basic and acidic residues" evidence="1">
    <location>
        <begin position="179"/>
        <end position="192"/>
    </location>
</feature>
<dbReference type="AlphaFoldDB" id="A0A8J1TK88"/>
<evidence type="ECO:0000313" key="2">
    <source>
        <dbReference type="EMBL" id="CAH1778343.1"/>
    </source>
</evidence>
<feature type="non-terminal residue" evidence="2">
    <location>
        <position position="231"/>
    </location>
</feature>
<feature type="compositionally biased region" description="Polar residues" evidence="1">
    <location>
        <begin position="160"/>
        <end position="174"/>
    </location>
</feature>
<dbReference type="EMBL" id="CAIIXF020000002">
    <property type="protein sequence ID" value="CAH1778343.1"/>
    <property type="molecule type" value="Genomic_DNA"/>
</dbReference>
<comment type="caution">
    <text evidence="2">The sequence shown here is derived from an EMBL/GenBank/DDBJ whole genome shotgun (WGS) entry which is preliminary data.</text>
</comment>
<proteinExistence type="predicted"/>
<organism evidence="2 3">
    <name type="scientific">Owenia fusiformis</name>
    <name type="common">Polychaete worm</name>
    <dbReference type="NCBI Taxonomy" id="6347"/>
    <lineage>
        <taxon>Eukaryota</taxon>
        <taxon>Metazoa</taxon>
        <taxon>Spiralia</taxon>
        <taxon>Lophotrochozoa</taxon>
        <taxon>Annelida</taxon>
        <taxon>Polychaeta</taxon>
        <taxon>Sedentaria</taxon>
        <taxon>Canalipalpata</taxon>
        <taxon>Sabellida</taxon>
        <taxon>Oweniida</taxon>
        <taxon>Oweniidae</taxon>
        <taxon>Owenia</taxon>
    </lineage>
</organism>